<dbReference type="Proteomes" id="UP000000343">
    <property type="component" value="Chromosome"/>
</dbReference>
<accession>E8X2I7</accession>
<dbReference type="SUPFAM" id="SSF53795">
    <property type="entry name" value="PEP carboxykinase-like"/>
    <property type="match status" value="1"/>
</dbReference>
<name>E8X2I7_GRATM</name>
<keyword evidence="2" id="KW-1185">Reference proteome</keyword>
<dbReference type="InterPro" id="IPR027417">
    <property type="entry name" value="P-loop_NTPase"/>
</dbReference>
<proteinExistence type="predicted"/>
<protein>
    <recommendedName>
        <fullName evidence="3">HPr kinase</fullName>
    </recommendedName>
</protein>
<dbReference type="RefSeq" id="WP_013580527.1">
    <property type="nucleotide sequence ID" value="NC_015064.1"/>
</dbReference>
<dbReference type="EMBL" id="CP002480">
    <property type="protein sequence ID" value="ADW69211.1"/>
    <property type="molecule type" value="Genomic_DNA"/>
</dbReference>
<evidence type="ECO:0000313" key="2">
    <source>
        <dbReference type="Proteomes" id="UP000000343"/>
    </source>
</evidence>
<dbReference type="STRING" id="1198114.AciX9_2167"/>
<organism evidence="2">
    <name type="scientific">Granulicella tundricola (strain ATCC BAA-1859 / DSM 23138 / MP5ACTX9)</name>
    <dbReference type="NCBI Taxonomy" id="1198114"/>
    <lineage>
        <taxon>Bacteria</taxon>
        <taxon>Pseudomonadati</taxon>
        <taxon>Acidobacteriota</taxon>
        <taxon>Terriglobia</taxon>
        <taxon>Terriglobales</taxon>
        <taxon>Acidobacteriaceae</taxon>
        <taxon>Granulicella</taxon>
    </lineage>
</organism>
<reference evidence="2" key="1">
    <citation type="submission" date="2011-01" db="EMBL/GenBank/DDBJ databases">
        <title>Complete sequence of chromosome of Acidobacterium sp. MP5ACTX9.</title>
        <authorList>
            <consortium name="US DOE Joint Genome Institute"/>
            <person name="Lucas S."/>
            <person name="Copeland A."/>
            <person name="Lapidus A."/>
            <person name="Cheng J.-F."/>
            <person name="Goodwin L."/>
            <person name="Pitluck S."/>
            <person name="Teshima H."/>
            <person name="Detter J.C."/>
            <person name="Han C."/>
            <person name="Tapia R."/>
            <person name="Land M."/>
            <person name="Hauser L."/>
            <person name="Kyrpides N."/>
            <person name="Ivanova N."/>
            <person name="Ovchinnikova G."/>
            <person name="Pagani I."/>
            <person name="Rawat S.R."/>
            <person name="Mannisto M."/>
            <person name="Haggblom M.M."/>
            <person name="Woyke T."/>
        </authorList>
    </citation>
    <scope>NUCLEOTIDE SEQUENCE [LARGE SCALE GENOMIC DNA]</scope>
    <source>
        <strain evidence="2">MP5ACTX9</strain>
    </source>
</reference>
<dbReference type="KEGG" id="acm:AciX9_2167"/>
<dbReference type="OrthoDB" id="115640at2"/>
<dbReference type="PaxDb" id="1198114-AciX9_2167"/>
<dbReference type="eggNOG" id="COG0463">
    <property type="taxonomic scope" value="Bacteria"/>
</dbReference>
<dbReference type="Gene3D" id="3.40.50.300">
    <property type="entry name" value="P-loop containing nucleotide triphosphate hydrolases"/>
    <property type="match status" value="1"/>
</dbReference>
<evidence type="ECO:0000313" key="1">
    <source>
        <dbReference type="EMBL" id="ADW69211.1"/>
    </source>
</evidence>
<dbReference type="AlphaFoldDB" id="E8X2I7"/>
<evidence type="ECO:0008006" key="3">
    <source>
        <dbReference type="Google" id="ProtNLM"/>
    </source>
</evidence>
<gene>
    <name evidence="1" type="ordered locus">AciX9_2167</name>
</gene>
<sequence length="265" mass="28535">MNATGQASGLTCTPDSVVSCESYGVFFRVRVATPDLLAEVIKVLPHGSVLVAEVPAGAEEFTFSADSRTRKGFESSLEQLRQDLMVHVANSAPDHVFVHAGVVAWQGHGLMLPGESFAGKTTLVAELVRAGALYYSDEYAVIDQEGKVHPYARNLQVRMPGYALQTDMPVTELEGIAGTRPLSIALVAFVKFSRDEPWMPDSMTAGMSVLEMLRHTIPVQRTPARVMATLTSMLADASVIRSKRGEAGPAAHALLKLLEFHAVSA</sequence>
<dbReference type="HOGENOM" id="CLU_1052747_0_0_0"/>